<comment type="caution">
    <text evidence="3">The sequence shown here is derived from an EMBL/GenBank/DDBJ whole genome shotgun (WGS) entry which is preliminary data.</text>
</comment>
<keyword evidence="2" id="KW-0732">Signal</keyword>
<sequence length="304" mass="34569">MRSLSGTASWRACLVMLLIALPAPAPAESALTDAELRFVTANAEFTLFHEMGHLLIAELQLPVLGREEDAADQLGLIGLFLRNNQTKDRAFYRKLVDIAEYWRLEWQRPKPAYEEVQPWDSHALDAQRFYNIACLIYGSDPDNLDWVLETTGLPAERALYCDQEFAQARHAVEWFEARLRRPPNRPIRHRISVQYDPPPAHISNGQNILQRVRESGELEAVAKLASEMFDLPRDGQLRLSGCGSPDSWYDSRNVEVVLCYERLEHFLLLSREYSPTGTEAANPAPDETRITHGQPAKESTDSVR</sequence>
<protein>
    <recommendedName>
        <fullName evidence="5">Metallopeptidase</fullName>
    </recommendedName>
</protein>
<evidence type="ECO:0000313" key="4">
    <source>
        <dbReference type="Proteomes" id="UP001519667"/>
    </source>
</evidence>
<organism evidence="3 4">
    <name type="scientific">Metapseudomonas boanensis</name>
    <dbReference type="NCBI Taxonomy" id="2822138"/>
    <lineage>
        <taxon>Bacteria</taxon>
        <taxon>Pseudomonadati</taxon>
        <taxon>Pseudomonadota</taxon>
        <taxon>Gammaproteobacteria</taxon>
        <taxon>Pseudomonadales</taxon>
        <taxon>Pseudomonadaceae</taxon>
        <taxon>Metapseudomonas</taxon>
    </lineage>
</organism>
<name>A0ABS5XNH3_9GAMM</name>
<dbReference type="InterPro" id="IPR025644">
    <property type="entry name" value="DUF4344"/>
</dbReference>
<feature type="region of interest" description="Disordered" evidence="1">
    <location>
        <begin position="275"/>
        <end position="304"/>
    </location>
</feature>
<evidence type="ECO:0000313" key="3">
    <source>
        <dbReference type="EMBL" id="MBT8769170.1"/>
    </source>
</evidence>
<evidence type="ECO:0000256" key="1">
    <source>
        <dbReference type="SAM" id="MobiDB-lite"/>
    </source>
</evidence>
<gene>
    <name evidence="3" type="ORF">J7302_23985</name>
</gene>
<dbReference type="Pfam" id="PF14247">
    <property type="entry name" value="DUF4344"/>
    <property type="match status" value="2"/>
</dbReference>
<dbReference type="EMBL" id="JAGTIS010000021">
    <property type="protein sequence ID" value="MBT8769170.1"/>
    <property type="molecule type" value="Genomic_DNA"/>
</dbReference>
<evidence type="ECO:0008006" key="5">
    <source>
        <dbReference type="Google" id="ProtNLM"/>
    </source>
</evidence>
<dbReference type="Proteomes" id="UP001519667">
    <property type="component" value="Unassembled WGS sequence"/>
</dbReference>
<evidence type="ECO:0000256" key="2">
    <source>
        <dbReference type="SAM" id="SignalP"/>
    </source>
</evidence>
<keyword evidence="4" id="KW-1185">Reference proteome</keyword>
<accession>A0ABS5XNH3</accession>
<feature type="chain" id="PRO_5045600082" description="Metallopeptidase" evidence="2">
    <location>
        <begin position="28"/>
        <end position="304"/>
    </location>
</feature>
<feature type="signal peptide" evidence="2">
    <location>
        <begin position="1"/>
        <end position="27"/>
    </location>
</feature>
<reference evidence="3 4" key="1">
    <citation type="submission" date="2021-04" db="EMBL/GenBank/DDBJ databases">
        <title>Pseudomonas boanensis sp. nov., a bacterium isolated from river water used for household purposes in Boane District, Mozambique.</title>
        <authorList>
            <person name="Nicklasson M."/>
            <person name="Martin-Rodriguez A.J."/>
            <person name="Thorell K."/>
            <person name="Neves L."/>
            <person name="Mussagy A."/>
            <person name="Rydberg H.A."/>
            <person name="Hernroth B."/>
            <person name="Svensson-Stadler L."/>
            <person name="Sjoling A."/>
        </authorList>
    </citation>
    <scope>NUCLEOTIDE SEQUENCE [LARGE SCALE GENOMIC DNA]</scope>
    <source>
        <strain evidence="3 4">DB1</strain>
    </source>
</reference>
<proteinExistence type="predicted"/>